<dbReference type="EMBL" id="PKHE01000029">
    <property type="protein sequence ID" value="PKY87330.1"/>
    <property type="molecule type" value="Genomic_DNA"/>
</dbReference>
<keyword evidence="1" id="KW-0732">Signal</keyword>
<name>A0A2I1JVB0_9LACT</name>
<evidence type="ECO:0000256" key="1">
    <source>
        <dbReference type="SAM" id="SignalP"/>
    </source>
</evidence>
<proteinExistence type="predicted"/>
<feature type="chain" id="PRO_5014165483" evidence="1">
    <location>
        <begin position="30"/>
        <end position="221"/>
    </location>
</feature>
<gene>
    <name evidence="2" type="ORF">CYJ57_07535</name>
</gene>
<dbReference type="Proteomes" id="UP000234384">
    <property type="component" value="Unassembled WGS sequence"/>
</dbReference>
<dbReference type="AlphaFoldDB" id="A0A2I1JVB0"/>
<feature type="signal peptide" evidence="1">
    <location>
        <begin position="1"/>
        <end position="29"/>
    </location>
</feature>
<comment type="caution">
    <text evidence="2">The sequence shown here is derived from an EMBL/GenBank/DDBJ whole genome shotgun (WGS) entry which is preliminary data.</text>
</comment>
<evidence type="ECO:0000313" key="2">
    <source>
        <dbReference type="EMBL" id="PKY87330.1"/>
    </source>
</evidence>
<evidence type="ECO:0000313" key="3">
    <source>
        <dbReference type="Proteomes" id="UP000234384"/>
    </source>
</evidence>
<reference evidence="2 3" key="1">
    <citation type="submission" date="2017-12" db="EMBL/GenBank/DDBJ databases">
        <title>Phylogenetic diversity of female urinary microbiome.</title>
        <authorList>
            <person name="Thomas-White K."/>
            <person name="Wolfe A.J."/>
        </authorList>
    </citation>
    <scope>NUCLEOTIDE SEQUENCE [LARGE SCALE GENOMIC DNA]</scope>
    <source>
        <strain evidence="2 3">UMB0898</strain>
    </source>
</reference>
<dbReference type="OrthoDB" id="2139349at2"/>
<accession>A0A2I1JVB0</accession>
<sequence>MRKKLYNCLRLVLGIGLLVSLIPQVDAQAQIVNGLDYAPYTYFIHYDYLGEGNEFAEQQVTLEYGVDSEGYYQFVINNPGIRMAYVYRITDDGVYEEAYFPDAKPGVDYREEADARDDQRSLILPTEIQIGTKYHRGYRKEQTIEVTDILEQFEVGGARYLNVIELTVHDPDPSIDQKYYYAPKVGLLLDQFKTKTSETDEYVVTTTLNYFSGMSQRLLEK</sequence>
<protein>
    <submittedName>
        <fullName evidence="2">Uncharacterized protein</fullName>
    </submittedName>
</protein>
<dbReference type="RefSeq" id="WP_101954759.1">
    <property type="nucleotide sequence ID" value="NZ_PKHE01000029.1"/>
</dbReference>
<organism evidence="2 3">
    <name type="scientific">Falseniella ignava</name>
    <dbReference type="NCBI Taxonomy" id="137730"/>
    <lineage>
        <taxon>Bacteria</taxon>
        <taxon>Bacillati</taxon>
        <taxon>Bacillota</taxon>
        <taxon>Bacilli</taxon>
        <taxon>Lactobacillales</taxon>
        <taxon>Aerococcaceae</taxon>
        <taxon>Falseniella</taxon>
    </lineage>
</organism>